<dbReference type="EMBL" id="FOVI01000006">
    <property type="protein sequence ID" value="SFN50558.1"/>
    <property type="molecule type" value="Genomic_DNA"/>
</dbReference>
<gene>
    <name evidence="2" type="ORF">SAMN05421741_106103</name>
</gene>
<keyword evidence="1" id="KW-0812">Transmembrane</keyword>
<organism evidence="2 3">
    <name type="scientific">Paenimyroides ummariense</name>
    <dbReference type="NCBI Taxonomy" id="913024"/>
    <lineage>
        <taxon>Bacteria</taxon>
        <taxon>Pseudomonadati</taxon>
        <taxon>Bacteroidota</taxon>
        <taxon>Flavobacteriia</taxon>
        <taxon>Flavobacteriales</taxon>
        <taxon>Flavobacteriaceae</taxon>
        <taxon>Paenimyroides</taxon>
    </lineage>
</organism>
<evidence type="ECO:0000256" key="1">
    <source>
        <dbReference type="SAM" id="Phobius"/>
    </source>
</evidence>
<dbReference type="AlphaFoldDB" id="A0A1I4ZK23"/>
<evidence type="ECO:0000313" key="2">
    <source>
        <dbReference type="EMBL" id="SFN50558.1"/>
    </source>
</evidence>
<evidence type="ECO:0008006" key="4">
    <source>
        <dbReference type="Google" id="ProtNLM"/>
    </source>
</evidence>
<sequence length="65" mass="7472">MRAKKWIILILVATVSFLIGSYIEKIYGFDPPYIYFYTGFVMKFVAILVGIIATLLLVINIIKQK</sequence>
<keyword evidence="3" id="KW-1185">Reference proteome</keyword>
<evidence type="ECO:0000313" key="3">
    <source>
        <dbReference type="Proteomes" id="UP000199036"/>
    </source>
</evidence>
<feature type="transmembrane region" description="Helical" evidence="1">
    <location>
        <begin position="35"/>
        <end position="62"/>
    </location>
</feature>
<keyword evidence="1" id="KW-1133">Transmembrane helix</keyword>
<dbReference type="Proteomes" id="UP000199036">
    <property type="component" value="Unassembled WGS sequence"/>
</dbReference>
<accession>A0A1I4ZK23</accession>
<protein>
    <recommendedName>
        <fullName evidence="4">Solute:sodium symporter small subunit</fullName>
    </recommendedName>
</protein>
<keyword evidence="1" id="KW-0472">Membrane</keyword>
<dbReference type="STRING" id="913024.SAMN05421741_106103"/>
<name>A0A1I4ZK23_9FLAO</name>
<reference evidence="3" key="1">
    <citation type="submission" date="2016-10" db="EMBL/GenBank/DDBJ databases">
        <authorList>
            <person name="Varghese N."/>
            <person name="Submissions S."/>
        </authorList>
    </citation>
    <scope>NUCLEOTIDE SEQUENCE [LARGE SCALE GENOMIC DNA]</scope>
    <source>
        <strain evidence="3">DS-12</strain>
    </source>
</reference>
<feature type="transmembrane region" description="Helical" evidence="1">
    <location>
        <begin position="7"/>
        <end position="23"/>
    </location>
</feature>
<proteinExistence type="predicted"/>